<dbReference type="NCBIfam" id="NF002024">
    <property type="entry name" value="PRK00846.1"/>
    <property type="match status" value="1"/>
</dbReference>
<reference evidence="3 4" key="1">
    <citation type="submission" date="2022-12" db="EMBL/GenBank/DDBJ databases">
        <title>Two new species, Stenotrophomonas aracearum and Stenotrophomonas oahuensis, isolated from Anthurium (Araceae family) in Hawaii.</title>
        <authorList>
            <person name="Chunag S.C."/>
            <person name="Dobhal S."/>
            <person name="Alvarez A."/>
            <person name="Arif M."/>
        </authorList>
    </citation>
    <scope>NUCLEOTIDE SEQUENCE [LARGE SCALE GENOMIC DNA]</scope>
    <source>
        <strain evidence="3 4">A5586</strain>
    </source>
</reference>
<keyword evidence="2" id="KW-0175">Coiled coil</keyword>
<feature type="coiled-coil region" evidence="2">
    <location>
        <begin position="10"/>
        <end position="44"/>
    </location>
</feature>
<dbReference type="EMBL" id="CP115541">
    <property type="protein sequence ID" value="WNH52611.1"/>
    <property type="molecule type" value="Genomic_DNA"/>
</dbReference>
<dbReference type="RefSeq" id="WP_311191803.1">
    <property type="nucleotide sequence ID" value="NZ_CP115541.1"/>
</dbReference>
<dbReference type="PANTHER" id="PTHR36508:SF1">
    <property type="entry name" value="PROTEIN SLYX"/>
    <property type="match status" value="1"/>
</dbReference>
<dbReference type="PANTHER" id="PTHR36508">
    <property type="entry name" value="PROTEIN SLYX"/>
    <property type="match status" value="1"/>
</dbReference>
<keyword evidence="4" id="KW-1185">Reference proteome</keyword>
<proteinExistence type="inferred from homology"/>
<evidence type="ECO:0000256" key="2">
    <source>
        <dbReference type="SAM" id="Coils"/>
    </source>
</evidence>
<accession>A0ABY9YP27</accession>
<sequence>MDELIPSAREQALEARLIELEMRVSFQEQALAELSEALADARIEGNRNAELTKLLLEDLGKVRNALYSDPGEEPPPPHY</sequence>
<gene>
    <name evidence="1" type="primary">slyX</name>
    <name evidence="3" type="ORF">PDM29_20195</name>
</gene>
<dbReference type="Pfam" id="PF04102">
    <property type="entry name" value="SlyX"/>
    <property type="match status" value="1"/>
</dbReference>
<organism evidence="3 4">
    <name type="scientific">Stenotrophomonas oahuensis</name>
    <dbReference type="NCBI Taxonomy" id="3003271"/>
    <lineage>
        <taxon>Bacteria</taxon>
        <taxon>Pseudomonadati</taxon>
        <taxon>Pseudomonadota</taxon>
        <taxon>Gammaproteobacteria</taxon>
        <taxon>Lysobacterales</taxon>
        <taxon>Lysobacteraceae</taxon>
        <taxon>Stenotrophomonas</taxon>
    </lineage>
</organism>
<name>A0ABY9YP27_9GAMM</name>
<dbReference type="HAMAP" id="MF_00715">
    <property type="entry name" value="SlyX"/>
    <property type="match status" value="1"/>
</dbReference>
<evidence type="ECO:0000313" key="4">
    <source>
        <dbReference type="Proteomes" id="UP001302072"/>
    </source>
</evidence>
<dbReference type="Gene3D" id="1.20.5.300">
    <property type="match status" value="1"/>
</dbReference>
<dbReference type="Proteomes" id="UP001302072">
    <property type="component" value="Chromosome"/>
</dbReference>
<protein>
    <recommendedName>
        <fullName evidence="1">Protein SlyX homolog</fullName>
    </recommendedName>
</protein>
<dbReference type="InterPro" id="IPR007236">
    <property type="entry name" value="SlyX"/>
</dbReference>
<evidence type="ECO:0000256" key="1">
    <source>
        <dbReference type="HAMAP-Rule" id="MF_00715"/>
    </source>
</evidence>
<comment type="similarity">
    <text evidence="1">Belongs to the SlyX family.</text>
</comment>
<evidence type="ECO:0000313" key="3">
    <source>
        <dbReference type="EMBL" id="WNH52611.1"/>
    </source>
</evidence>